<feature type="region of interest" description="Disordered" evidence="1">
    <location>
        <begin position="70"/>
        <end position="99"/>
    </location>
</feature>
<evidence type="ECO:0000313" key="2">
    <source>
        <dbReference type="EMBL" id="MDW9253386.1"/>
    </source>
</evidence>
<dbReference type="EMBL" id="QXCT01000001">
    <property type="protein sequence ID" value="MDW9253386.1"/>
    <property type="molecule type" value="Genomic_DNA"/>
</dbReference>
<dbReference type="AlphaFoldDB" id="A0AAW9CU06"/>
<feature type="compositionally biased region" description="Low complexity" evidence="1">
    <location>
        <begin position="81"/>
        <end position="99"/>
    </location>
</feature>
<evidence type="ECO:0000313" key="3">
    <source>
        <dbReference type="Proteomes" id="UP001272137"/>
    </source>
</evidence>
<reference evidence="2" key="1">
    <citation type="submission" date="2018-08" db="EMBL/GenBank/DDBJ databases">
        <title>Identification of Burkholderia cepacia strains that express a Burkholderia pseudomallei-like capsular polysaccharide.</title>
        <authorList>
            <person name="Burtnick M.N."/>
            <person name="Vongsouvath M."/>
            <person name="Newton P."/>
            <person name="Wuthiekanun V."/>
            <person name="Limmathurotsakul D."/>
            <person name="Brett P.J."/>
            <person name="Chantratita N."/>
            <person name="Dance D.A."/>
        </authorList>
    </citation>
    <scope>NUCLEOTIDE SEQUENCE</scope>
    <source>
        <strain evidence="2">SBXCC001</strain>
    </source>
</reference>
<evidence type="ECO:0000256" key="1">
    <source>
        <dbReference type="SAM" id="MobiDB-lite"/>
    </source>
</evidence>
<protein>
    <submittedName>
        <fullName evidence="2">Uncharacterized protein</fullName>
    </submittedName>
</protein>
<comment type="caution">
    <text evidence="2">The sequence shown here is derived from an EMBL/GenBank/DDBJ whole genome shotgun (WGS) entry which is preliminary data.</text>
</comment>
<accession>A0AAW9CU06</accession>
<dbReference type="Proteomes" id="UP001272137">
    <property type="component" value="Unassembled WGS sequence"/>
</dbReference>
<organism evidence="2 3">
    <name type="scientific">Burkholderia thailandensis</name>
    <dbReference type="NCBI Taxonomy" id="57975"/>
    <lineage>
        <taxon>Bacteria</taxon>
        <taxon>Pseudomonadati</taxon>
        <taxon>Pseudomonadota</taxon>
        <taxon>Betaproteobacteria</taxon>
        <taxon>Burkholderiales</taxon>
        <taxon>Burkholderiaceae</taxon>
        <taxon>Burkholderia</taxon>
        <taxon>pseudomallei group</taxon>
    </lineage>
</organism>
<gene>
    <name evidence="2" type="ORF">C7S16_4898</name>
</gene>
<proteinExistence type="predicted"/>
<name>A0AAW9CU06_BURTH</name>
<sequence length="99" mass="10485">MRASTSARPLFMAPKQRISGFKRARRSRPHTASDAFAIQLPNVGAVVAPPACVGFPRVRRCANARRAPALLGDSHRPSLFPSASEAPANAASRASPARP</sequence>